<evidence type="ECO:0000313" key="11">
    <source>
        <dbReference type="Proteomes" id="UP000838412"/>
    </source>
</evidence>
<dbReference type="AlphaFoldDB" id="A0A8J9WFX9"/>
<reference evidence="10" key="1">
    <citation type="submission" date="2022-01" db="EMBL/GenBank/DDBJ databases">
        <authorList>
            <person name="Braso-Vives M."/>
        </authorList>
    </citation>
    <scope>NUCLEOTIDE SEQUENCE</scope>
</reference>
<dbReference type="GO" id="GO:0000139">
    <property type="term" value="C:Golgi membrane"/>
    <property type="evidence" value="ECO:0007669"/>
    <property type="project" value="UniProtKB-SubCell"/>
</dbReference>
<sequence length="70" mass="8581">MSRPNTLDEDMTLVMITERMHESLVLLKRLMCWRLQDILYWPRQYPHYPLRLDNNPDSRAKHRQDVIRSS</sequence>
<proteinExistence type="inferred from homology"/>
<evidence type="ECO:0000256" key="1">
    <source>
        <dbReference type="ARBA" id="ARBA00004323"/>
    </source>
</evidence>
<name>A0A8J9WFX9_BRALA</name>
<dbReference type="OrthoDB" id="514299at2759"/>
<evidence type="ECO:0000256" key="3">
    <source>
        <dbReference type="ARBA" id="ARBA00022679"/>
    </source>
</evidence>
<comment type="similarity">
    <text evidence="2">Belongs to the galactose-3-O-sulfotransferase family.</text>
</comment>
<dbReference type="InterPro" id="IPR009729">
    <property type="entry name" value="Gal-3-0_sulfotransfrase"/>
</dbReference>
<evidence type="ECO:0000256" key="8">
    <source>
        <dbReference type="ARBA" id="ARBA00023136"/>
    </source>
</evidence>
<dbReference type="EMBL" id="OV696695">
    <property type="protein sequence ID" value="CAH1238815.1"/>
    <property type="molecule type" value="Genomic_DNA"/>
</dbReference>
<protein>
    <submittedName>
        <fullName evidence="10">Hypp5640 protein</fullName>
    </submittedName>
</protein>
<keyword evidence="11" id="KW-1185">Reference proteome</keyword>
<dbReference type="Pfam" id="PF06990">
    <property type="entry name" value="Gal-3-0_sulfotr"/>
    <property type="match status" value="1"/>
</dbReference>
<comment type="subcellular location">
    <subcellularLocation>
        <location evidence="1">Golgi apparatus membrane</location>
        <topology evidence="1">Single-pass type II membrane protein</topology>
    </subcellularLocation>
</comment>
<dbReference type="InterPro" id="IPR027417">
    <property type="entry name" value="P-loop_NTPase"/>
</dbReference>
<keyword evidence="3" id="KW-0808">Transferase</keyword>
<keyword evidence="6" id="KW-1133">Transmembrane helix</keyword>
<gene>
    <name evidence="10" type="primary">Hypp5640</name>
    <name evidence="10" type="ORF">BLAG_LOCUS3267</name>
</gene>
<keyword evidence="9" id="KW-0325">Glycoprotein</keyword>
<dbReference type="Gene3D" id="3.40.50.300">
    <property type="entry name" value="P-loop containing nucleotide triphosphate hydrolases"/>
    <property type="match status" value="1"/>
</dbReference>
<keyword evidence="8" id="KW-0472">Membrane</keyword>
<evidence type="ECO:0000313" key="10">
    <source>
        <dbReference type="EMBL" id="CAH1238815.1"/>
    </source>
</evidence>
<dbReference type="PANTHER" id="PTHR14647">
    <property type="entry name" value="GALACTOSE-3-O-SULFOTRANSFERASE"/>
    <property type="match status" value="1"/>
</dbReference>
<dbReference type="GO" id="GO:0009247">
    <property type="term" value="P:glycolipid biosynthetic process"/>
    <property type="evidence" value="ECO:0007669"/>
    <property type="project" value="InterPro"/>
</dbReference>
<dbReference type="PANTHER" id="PTHR14647:SF87">
    <property type="entry name" value="PUTATIVE-RELATED"/>
    <property type="match status" value="1"/>
</dbReference>
<evidence type="ECO:0000256" key="5">
    <source>
        <dbReference type="ARBA" id="ARBA00022968"/>
    </source>
</evidence>
<keyword evidence="4" id="KW-0812">Transmembrane</keyword>
<organism evidence="10 11">
    <name type="scientific">Branchiostoma lanceolatum</name>
    <name type="common">Common lancelet</name>
    <name type="synonym">Amphioxus lanceolatum</name>
    <dbReference type="NCBI Taxonomy" id="7740"/>
    <lineage>
        <taxon>Eukaryota</taxon>
        <taxon>Metazoa</taxon>
        <taxon>Chordata</taxon>
        <taxon>Cephalochordata</taxon>
        <taxon>Leptocardii</taxon>
        <taxon>Amphioxiformes</taxon>
        <taxon>Branchiostomatidae</taxon>
        <taxon>Branchiostoma</taxon>
    </lineage>
</organism>
<evidence type="ECO:0000256" key="6">
    <source>
        <dbReference type="ARBA" id="ARBA00022989"/>
    </source>
</evidence>
<evidence type="ECO:0000256" key="2">
    <source>
        <dbReference type="ARBA" id="ARBA00008124"/>
    </source>
</evidence>
<evidence type="ECO:0000256" key="7">
    <source>
        <dbReference type="ARBA" id="ARBA00023034"/>
    </source>
</evidence>
<dbReference type="Proteomes" id="UP000838412">
    <property type="component" value="Chromosome 10"/>
</dbReference>
<evidence type="ECO:0000256" key="9">
    <source>
        <dbReference type="ARBA" id="ARBA00023180"/>
    </source>
</evidence>
<evidence type="ECO:0000256" key="4">
    <source>
        <dbReference type="ARBA" id="ARBA00022692"/>
    </source>
</evidence>
<keyword evidence="5" id="KW-0735">Signal-anchor</keyword>
<dbReference type="GO" id="GO:0001733">
    <property type="term" value="F:galactosylceramide sulfotransferase activity"/>
    <property type="evidence" value="ECO:0007669"/>
    <property type="project" value="InterPro"/>
</dbReference>
<accession>A0A8J9WFX9</accession>
<keyword evidence="7" id="KW-0333">Golgi apparatus</keyword>